<proteinExistence type="predicted"/>
<dbReference type="Gene3D" id="3.30.450.40">
    <property type="match status" value="1"/>
</dbReference>
<organism evidence="2 3">
    <name type="scientific">Cryptosporangium minutisporangium</name>
    <dbReference type="NCBI Taxonomy" id="113569"/>
    <lineage>
        <taxon>Bacteria</taxon>
        <taxon>Bacillati</taxon>
        <taxon>Actinomycetota</taxon>
        <taxon>Actinomycetes</taxon>
        <taxon>Cryptosporangiales</taxon>
        <taxon>Cryptosporangiaceae</taxon>
        <taxon>Cryptosporangium</taxon>
    </lineage>
</organism>
<evidence type="ECO:0000313" key="3">
    <source>
        <dbReference type="Proteomes" id="UP001501676"/>
    </source>
</evidence>
<dbReference type="Proteomes" id="UP001501676">
    <property type="component" value="Unassembled WGS sequence"/>
</dbReference>
<dbReference type="RefSeq" id="WP_345731983.1">
    <property type="nucleotide sequence ID" value="NZ_BAAAYN010000044.1"/>
</dbReference>
<dbReference type="InterPro" id="IPR029016">
    <property type="entry name" value="GAF-like_dom_sf"/>
</dbReference>
<sequence length="182" mass="19713">MSTLLHHRLADRQRLAALANYELDDPHLKQQLDAIAMRTASHLHLPMAMSTLMLDNAMLIAGSHGVDGWLRGGPGGPAEWAFCAQTVLTCEPYIVSDATTDPMQCTNPVVELDGIRAYAGAPLIAPSGQVLGAHCVLDTAPHVFSEMEIAELREAAEDVVRAFEQHPSRHSADFTPTFFTNG</sequence>
<dbReference type="PANTHER" id="PTHR43102">
    <property type="entry name" value="SLR1143 PROTEIN"/>
    <property type="match status" value="1"/>
</dbReference>
<dbReference type="EMBL" id="BAAAYN010000044">
    <property type="protein sequence ID" value="GAA3394484.1"/>
    <property type="molecule type" value="Genomic_DNA"/>
</dbReference>
<evidence type="ECO:0000259" key="1">
    <source>
        <dbReference type="SMART" id="SM00065"/>
    </source>
</evidence>
<evidence type="ECO:0000313" key="2">
    <source>
        <dbReference type="EMBL" id="GAA3394484.1"/>
    </source>
</evidence>
<keyword evidence="3" id="KW-1185">Reference proteome</keyword>
<comment type="caution">
    <text evidence="2">The sequence shown here is derived from an EMBL/GenBank/DDBJ whole genome shotgun (WGS) entry which is preliminary data.</text>
</comment>
<name>A0ABP6T6Q4_9ACTN</name>
<dbReference type="PANTHER" id="PTHR43102:SF2">
    <property type="entry name" value="GAF DOMAIN-CONTAINING PROTEIN"/>
    <property type="match status" value="1"/>
</dbReference>
<dbReference type="SMART" id="SM00065">
    <property type="entry name" value="GAF"/>
    <property type="match status" value="1"/>
</dbReference>
<protein>
    <recommendedName>
        <fullName evidence="1">GAF domain-containing protein</fullName>
    </recommendedName>
</protein>
<dbReference type="InterPro" id="IPR003018">
    <property type="entry name" value="GAF"/>
</dbReference>
<dbReference type="Pfam" id="PF13185">
    <property type="entry name" value="GAF_2"/>
    <property type="match status" value="1"/>
</dbReference>
<reference evidence="3" key="1">
    <citation type="journal article" date="2019" name="Int. J. Syst. Evol. Microbiol.">
        <title>The Global Catalogue of Microorganisms (GCM) 10K type strain sequencing project: providing services to taxonomists for standard genome sequencing and annotation.</title>
        <authorList>
            <consortium name="The Broad Institute Genomics Platform"/>
            <consortium name="The Broad Institute Genome Sequencing Center for Infectious Disease"/>
            <person name="Wu L."/>
            <person name="Ma J."/>
        </authorList>
    </citation>
    <scope>NUCLEOTIDE SEQUENCE [LARGE SCALE GENOMIC DNA]</scope>
    <source>
        <strain evidence="3">JCM 9458</strain>
    </source>
</reference>
<feature type="domain" description="GAF" evidence="1">
    <location>
        <begin position="27"/>
        <end position="173"/>
    </location>
</feature>
<dbReference type="SUPFAM" id="SSF55781">
    <property type="entry name" value="GAF domain-like"/>
    <property type="match status" value="1"/>
</dbReference>
<accession>A0ABP6T6Q4</accession>
<gene>
    <name evidence="2" type="ORF">GCM10020369_64070</name>
</gene>